<gene>
    <name evidence="1" type="ORF">Q8W34_04565</name>
</gene>
<evidence type="ECO:0000313" key="1">
    <source>
        <dbReference type="EMBL" id="MDP2563892.1"/>
    </source>
</evidence>
<evidence type="ECO:0000313" key="2">
    <source>
        <dbReference type="Proteomes" id="UP001177212"/>
    </source>
</evidence>
<keyword evidence="2" id="KW-1185">Reference proteome</keyword>
<evidence type="ECO:0008006" key="3">
    <source>
        <dbReference type="Google" id="ProtNLM"/>
    </source>
</evidence>
<accession>A0ABT9FAS5</accession>
<dbReference type="Proteomes" id="UP001177212">
    <property type="component" value="Unassembled WGS sequence"/>
</dbReference>
<proteinExistence type="predicted"/>
<dbReference type="EMBL" id="JAUYVT010000002">
    <property type="protein sequence ID" value="MDP2563892.1"/>
    <property type="molecule type" value="Genomic_DNA"/>
</dbReference>
<sequence length="355" mass="40961">MKIKTRHVLLLAVVLLVLHFFYKPNTAVVEVNNYTHKAENAESYSHVYTTETVNDKRVDNVASKVKAQPKPAPVQQNSCELIHDPEELEYAQSELSQLNDNLDFTAEQFDIGPYTSVNLITPNVNDDYHTTLRIRLFEAYEKYQNLFGLYPDKPILMNLVVLPNNYYDDYVSRFGALPSNNAGIYFGKNNTALVRFDKADPQSSLRVAIHEAMHVINFNLIGSTPRWLNEGIAEVFENTLIYKTNRTIAIPTYRVRLTYMEFRSLIDSEAMWEQQSYRGDLYANANNWLAFFIQHKQGRRVLKAIVQAEAKNPCNSLENEVILNALSTYFIDYEQAYLVWLKASQQVEGEFIPVY</sequence>
<comment type="caution">
    <text evidence="1">The sequence shown here is derived from an EMBL/GenBank/DDBJ whole genome shotgun (WGS) entry which is preliminary data.</text>
</comment>
<name>A0ABT9FAS5_9GAMM</name>
<organism evidence="1 2">
    <name type="scientific">Pseudoalteromonas marina</name>
    <dbReference type="NCBI Taxonomy" id="267375"/>
    <lineage>
        <taxon>Bacteria</taxon>
        <taxon>Pseudomonadati</taxon>
        <taxon>Pseudomonadota</taxon>
        <taxon>Gammaproteobacteria</taxon>
        <taxon>Alteromonadales</taxon>
        <taxon>Pseudoalteromonadaceae</taxon>
        <taxon>Pseudoalteromonas</taxon>
    </lineage>
</organism>
<reference evidence="1" key="1">
    <citation type="submission" date="2023-07" db="EMBL/GenBank/DDBJ databases">
        <title>Genome content predicts the carbon catabolic preferences of heterotrophic bacteria.</title>
        <authorList>
            <person name="Gralka M."/>
        </authorList>
    </citation>
    <scope>NUCLEOTIDE SEQUENCE</scope>
    <source>
        <strain evidence="1">4G09</strain>
    </source>
</reference>
<dbReference type="RefSeq" id="WP_305471355.1">
    <property type="nucleotide sequence ID" value="NZ_JAUYVT010000002.1"/>
</dbReference>
<protein>
    <recommendedName>
        <fullName evidence="3">DUF1570 domain-containing protein</fullName>
    </recommendedName>
</protein>